<proteinExistence type="predicted"/>
<evidence type="ECO:0000313" key="1">
    <source>
        <dbReference type="EMBL" id="PYI14449.1"/>
    </source>
</evidence>
<organism evidence="1 2">
    <name type="scientific">Aspergillus violaceofuscus (strain CBS 115571)</name>
    <dbReference type="NCBI Taxonomy" id="1450538"/>
    <lineage>
        <taxon>Eukaryota</taxon>
        <taxon>Fungi</taxon>
        <taxon>Dikarya</taxon>
        <taxon>Ascomycota</taxon>
        <taxon>Pezizomycotina</taxon>
        <taxon>Eurotiomycetes</taxon>
        <taxon>Eurotiomycetidae</taxon>
        <taxon>Eurotiales</taxon>
        <taxon>Aspergillaceae</taxon>
        <taxon>Aspergillus</taxon>
    </lineage>
</organism>
<evidence type="ECO:0000313" key="2">
    <source>
        <dbReference type="Proteomes" id="UP000249829"/>
    </source>
</evidence>
<sequence length="76" mass="7734">MKEGYPGAHILNGLEPLGLKEPRTKAFEGTNPALNDALALPLSSALNRQGNSGGSVTASALAEVVAVAIEAGEDDF</sequence>
<accession>A0A2V5GT20</accession>
<name>A0A2V5GT20_ASPV1</name>
<dbReference type="EMBL" id="KZ825211">
    <property type="protein sequence ID" value="PYI14449.1"/>
    <property type="molecule type" value="Genomic_DNA"/>
</dbReference>
<dbReference type="Proteomes" id="UP000249829">
    <property type="component" value="Unassembled WGS sequence"/>
</dbReference>
<gene>
    <name evidence="1" type="ORF">BO99DRAFT_437324</name>
</gene>
<reference evidence="1 2" key="1">
    <citation type="submission" date="2018-02" db="EMBL/GenBank/DDBJ databases">
        <title>The genomes of Aspergillus section Nigri reveals drivers in fungal speciation.</title>
        <authorList>
            <consortium name="DOE Joint Genome Institute"/>
            <person name="Vesth T.C."/>
            <person name="Nybo J."/>
            <person name="Theobald S."/>
            <person name="Brandl J."/>
            <person name="Frisvad J.C."/>
            <person name="Nielsen K.F."/>
            <person name="Lyhne E.K."/>
            <person name="Kogle M.E."/>
            <person name="Kuo A."/>
            <person name="Riley R."/>
            <person name="Clum A."/>
            <person name="Nolan M."/>
            <person name="Lipzen A."/>
            <person name="Salamov A."/>
            <person name="Henrissat B."/>
            <person name="Wiebenga A."/>
            <person name="De vries R.P."/>
            <person name="Grigoriev I.V."/>
            <person name="Mortensen U.H."/>
            <person name="Andersen M.R."/>
            <person name="Baker S.E."/>
        </authorList>
    </citation>
    <scope>NUCLEOTIDE SEQUENCE [LARGE SCALE GENOMIC DNA]</scope>
    <source>
        <strain evidence="1 2">CBS 115571</strain>
    </source>
</reference>
<keyword evidence="2" id="KW-1185">Reference proteome</keyword>
<protein>
    <submittedName>
        <fullName evidence="1">Uncharacterized protein</fullName>
    </submittedName>
</protein>
<dbReference type="AlphaFoldDB" id="A0A2V5GT20"/>